<evidence type="ECO:0000256" key="1">
    <source>
        <dbReference type="ARBA" id="ARBA00004273"/>
    </source>
</evidence>
<keyword evidence="2" id="KW-0999">Mitochondrion inner membrane</keyword>
<keyword evidence="5" id="KW-1133">Transmembrane helix</keyword>
<dbReference type="AlphaFoldDB" id="A0A8T2T0A1"/>
<evidence type="ECO:0000256" key="3">
    <source>
        <dbReference type="ARBA" id="ARBA00023128"/>
    </source>
</evidence>
<evidence type="ECO:0000313" key="6">
    <source>
        <dbReference type="EMBL" id="KAH7387972.1"/>
    </source>
</evidence>
<dbReference type="GO" id="GO:0005743">
    <property type="term" value="C:mitochondrial inner membrane"/>
    <property type="evidence" value="ECO:0007669"/>
    <property type="project" value="UniProtKB-SubCell"/>
</dbReference>
<dbReference type="PANTHER" id="PTHR35308">
    <property type="entry name" value="CYTOCHROME C OXIDASE SUBUNIT 7"/>
    <property type="match status" value="1"/>
</dbReference>
<sequence length="76" mass="8501">MAEAAGATETPYIQKVPKHIYEKQKYFQSIRDKPTFLKGPRDRFSSVLIPAGILLTVSVLMGRGVWNLAHGTGKRE</sequence>
<dbReference type="Proteomes" id="UP000825935">
    <property type="component" value="Chromosome 16"/>
</dbReference>
<reference evidence="6" key="1">
    <citation type="submission" date="2021-08" db="EMBL/GenBank/DDBJ databases">
        <title>WGS assembly of Ceratopteris richardii.</title>
        <authorList>
            <person name="Marchant D.B."/>
            <person name="Chen G."/>
            <person name="Jenkins J."/>
            <person name="Shu S."/>
            <person name="Leebens-Mack J."/>
            <person name="Grimwood J."/>
            <person name="Schmutz J."/>
            <person name="Soltis P."/>
            <person name="Soltis D."/>
            <person name="Chen Z.-H."/>
        </authorList>
    </citation>
    <scope>NUCLEOTIDE SEQUENCE</scope>
    <source>
        <strain evidence="6">Whitten #5841</strain>
        <tissue evidence="6">Leaf</tissue>
    </source>
</reference>
<protein>
    <submittedName>
        <fullName evidence="6">Uncharacterized protein</fullName>
    </submittedName>
</protein>
<comment type="caution">
    <text evidence="6">The sequence shown here is derived from an EMBL/GenBank/DDBJ whole genome shotgun (WGS) entry which is preliminary data.</text>
</comment>
<feature type="transmembrane region" description="Helical" evidence="5">
    <location>
        <begin position="47"/>
        <end position="66"/>
    </location>
</feature>
<dbReference type="InterPro" id="IPR039297">
    <property type="entry name" value="COX7a"/>
</dbReference>
<dbReference type="PANTHER" id="PTHR35308:SF1">
    <property type="entry name" value="CYTOCHROME C OXIDASE SUBUNIT 7"/>
    <property type="match status" value="1"/>
</dbReference>
<evidence type="ECO:0000256" key="2">
    <source>
        <dbReference type="ARBA" id="ARBA00022792"/>
    </source>
</evidence>
<organism evidence="6 7">
    <name type="scientific">Ceratopteris richardii</name>
    <name type="common">Triangle waterfern</name>
    <dbReference type="NCBI Taxonomy" id="49495"/>
    <lineage>
        <taxon>Eukaryota</taxon>
        <taxon>Viridiplantae</taxon>
        <taxon>Streptophyta</taxon>
        <taxon>Embryophyta</taxon>
        <taxon>Tracheophyta</taxon>
        <taxon>Polypodiopsida</taxon>
        <taxon>Polypodiidae</taxon>
        <taxon>Polypodiales</taxon>
        <taxon>Pteridineae</taxon>
        <taxon>Pteridaceae</taxon>
        <taxon>Parkerioideae</taxon>
        <taxon>Ceratopteris</taxon>
    </lineage>
</organism>
<proteinExistence type="predicted"/>
<keyword evidence="3" id="KW-0496">Mitochondrion</keyword>
<gene>
    <name evidence="6" type="ORF">KP509_16G051400</name>
</gene>
<dbReference type="EMBL" id="CM035421">
    <property type="protein sequence ID" value="KAH7387972.1"/>
    <property type="molecule type" value="Genomic_DNA"/>
</dbReference>
<keyword evidence="5" id="KW-0812">Transmembrane</keyword>
<evidence type="ECO:0000256" key="4">
    <source>
        <dbReference type="ARBA" id="ARBA00023136"/>
    </source>
</evidence>
<dbReference type="OMA" id="HKYTYFK"/>
<comment type="subcellular location">
    <subcellularLocation>
        <location evidence="1">Mitochondrion inner membrane</location>
    </subcellularLocation>
</comment>
<evidence type="ECO:0000313" key="7">
    <source>
        <dbReference type="Proteomes" id="UP000825935"/>
    </source>
</evidence>
<dbReference type="EMBL" id="CM035421">
    <property type="protein sequence ID" value="KAH7387973.1"/>
    <property type="molecule type" value="Genomic_DNA"/>
</dbReference>
<accession>A0A8T2T0A1</accession>
<dbReference type="OrthoDB" id="62312at2759"/>
<name>A0A8T2T0A1_CERRI</name>
<keyword evidence="7" id="KW-1185">Reference proteome</keyword>
<dbReference type="Pfam" id="PF02238">
    <property type="entry name" value="COX7a"/>
    <property type="match status" value="1"/>
</dbReference>
<dbReference type="EMBL" id="CM035421">
    <property type="protein sequence ID" value="KAH7387974.1"/>
    <property type="molecule type" value="Genomic_DNA"/>
</dbReference>
<keyword evidence="4 5" id="KW-0472">Membrane</keyword>
<evidence type="ECO:0000256" key="5">
    <source>
        <dbReference type="SAM" id="Phobius"/>
    </source>
</evidence>